<gene>
    <name evidence="4" type="ORF">ACFS7Y_17810</name>
</gene>
<dbReference type="Pfam" id="PF04773">
    <property type="entry name" value="FecR"/>
    <property type="match status" value="1"/>
</dbReference>
<evidence type="ECO:0000259" key="2">
    <source>
        <dbReference type="Pfam" id="PF04773"/>
    </source>
</evidence>
<accession>A0ABW6BI71</accession>
<protein>
    <submittedName>
        <fullName evidence="4">FecR family protein</fullName>
    </submittedName>
</protein>
<dbReference type="InterPro" id="IPR032508">
    <property type="entry name" value="FecR_C"/>
</dbReference>
<evidence type="ECO:0000259" key="3">
    <source>
        <dbReference type="Pfam" id="PF16344"/>
    </source>
</evidence>
<dbReference type="RefSeq" id="WP_320186468.1">
    <property type="nucleotide sequence ID" value="NZ_CP138332.1"/>
</dbReference>
<keyword evidence="5" id="KW-1185">Reference proteome</keyword>
<feature type="domain" description="Protein FecR C-terminal" evidence="3">
    <location>
        <begin position="343"/>
        <end position="410"/>
    </location>
</feature>
<keyword evidence="1" id="KW-1133">Transmembrane helix</keyword>
<feature type="transmembrane region" description="Helical" evidence="1">
    <location>
        <begin position="102"/>
        <end position="122"/>
    </location>
</feature>
<evidence type="ECO:0000313" key="4">
    <source>
        <dbReference type="EMBL" id="MFD2969255.1"/>
    </source>
</evidence>
<keyword evidence="1" id="KW-0812">Transmembrane</keyword>
<dbReference type="PANTHER" id="PTHR30273">
    <property type="entry name" value="PERIPLASMIC SIGNAL SENSOR AND SIGMA FACTOR ACTIVATOR FECR-RELATED"/>
    <property type="match status" value="1"/>
</dbReference>
<reference evidence="5" key="1">
    <citation type="journal article" date="2019" name="Int. J. Syst. Evol. Microbiol.">
        <title>The Global Catalogue of Microorganisms (GCM) 10K type strain sequencing project: providing services to taxonomists for standard genome sequencing and annotation.</title>
        <authorList>
            <consortium name="The Broad Institute Genomics Platform"/>
            <consortium name="The Broad Institute Genome Sequencing Center for Infectious Disease"/>
            <person name="Wu L."/>
            <person name="Ma J."/>
        </authorList>
    </citation>
    <scope>NUCLEOTIDE SEQUENCE [LARGE SCALE GENOMIC DNA]</scope>
    <source>
        <strain evidence="5">KCTC 22814</strain>
    </source>
</reference>
<sequence length="412" mass="46800">MSTRKKDTQRFTDLLQKQIDNRITEDELLELHYLLELLDEHAQQQGLDQVNISRIGEENWPQERQQHVYGQIAEAIQVDQKSADQDAIAIPVKSKTPWLRRASLAASIVIMFALSFFAWNSWIRPNGTTLNDQIATEAEQDIYLQENNTSSLRLPNGRQIALDSNDHSALAASGLATLRDEQGNLYYRAQHAKENESGAADYFTFTSAKGRTTRLVLSDGTEVTLNSASSIRYPRAFSGTAREVQLLDGEAFFDVTHDASHPFLVKAKENIIKVLGTSFNVSAYADDEEVTTTLLDGAVHFSNGFHSLLLQPGEQVTAWKNQKKLFKKQVDVLEYTLWRDGFFMFDDQSVSSILTTVKRWYDIDEVSFLDTPSDKFSGTFKRTKSLKQLLKNMQKIGHFNYEITGRRIIIMN</sequence>
<feature type="domain" description="FecR protein" evidence="2">
    <location>
        <begin position="206"/>
        <end position="299"/>
    </location>
</feature>
<organism evidence="4 5">
    <name type="scientific">Sphingobacterium bambusae</name>
    <dbReference type="NCBI Taxonomy" id="662858"/>
    <lineage>
        <taxon>Bacteria</taxon>
        <taxon>Pseudomonadati</taxon>
        <taxon>Bacteroidota</taxon>
        <taxon>Sphingobacteriia</taxon>
        <taxon>Sphingobacteriales</taxon>
        <taxon>Sphingobacteriaceae</taxon>
        <taxon>Sphingobacterium</taxon>
    </lineage>
</organism>
<dbReference type="PANTHER" id="PTHR30273:SF2">
    <property type="entry name" value="PROTEIN FECR"/>
    <property type="match status" value="1"/>
</dbReference>
<dbReference type="InterPro" id="IPR006860">
    <property type="entry name" value="FecR"/>
</dbReference>
<evidence type="ECO:0000256" key="1">
    <source>
        <dbReference type="SAM" id="Phobius"/>
    </source>
</evidence>
<proteinExistence type="predicted"/>
<keyword evidence="1" id="KW-0472">Membrane</keyword>
<dbReference type="EMBL" id="JBHUPB010000012">
    <property type="protein sequence ID" value="MFD2969255.1"/>
    <property type="molecule type" value="Genomic_DNA"/>
</dbReference>
<dbReference type="Pfam" id="PF16344">
    <property type="entry name" value="FecR_C"/>
    <property type="match status" value="1"/>
</dbReference>
<comment type="caution">
    <text evidence="4">The sequence shown here is derived from an EMBL/GenBank/DDBJ whole genome shotgun (WGS) entry which is preliminary data.</text>
</comment>
<dbReference type="Gene3D" id="3.55.50.30">
    <property type="match status" value="1"/>
</dbReference>
<name>A0ABW6BI71_9SPHI</name>
<dbReference type="Gene3D" id="2.60.120.1440">
    <property type="match status" value="1"/>
</dbReference>
<dbReference type="InterPro" id="IPR012373">
    <property type="entry name" value="Ferrdict_sens_TM"/>
</dbReference>
<evidence type="ECO:0000313" key="5">
    <source>
        <dbReference type="Proteomes" id="UP001597525"/>
    </source>
</evidence>
<dbReference type="Proteomes" id="UP001597525">
    <property type="component" value="Unassembled WGS sequence"/>
</dbReference>